<reference evidence="4" key="1">
    <citation type="submission" date="2016-10" db="EMBL/GenBank/DDBJ databases">
        <authorList>
            <person name="Varghese N."/>
            <person name="Submissions S."/>
        </authorList>
    </citation>
    <scope>NUCLEOTIDE SEQUENCE [LARGE SCALE GENOMIC DNA]</scope>
    <source>
        <strain evidence="4">DSM 44637</strain>
    </source>
</reference>
<keyword evidence="2" id="KW-0560">Oxidoreductase</keyword>
<evidence type="ECO:0000256" key="2">
    <source>
        <dbReference type="ARBA" id="ARBA00023002"/>
    </source>
</evidence>
<name>A0A1I5RRX1_9PSEU</name>
<evidence type="ECO:0000313" key="3">
    <source>
        <dbReference type="EMBL" id="SFP61248.1"/>
    </source>
</evidence>
<dbReference type="InterPro" id="IPR002347">
    <property type="entry name" value="SDR_fam"/>
</dbReference>
<dbReference type="EMBL" id="FOWC01000006">
    <property type="protein sequence ID" value="SFP61248.1"/>
    <property type="molecule type" value="Genomic_DNA"/>
</dbReference>
<dbReference type="Gene3D" id="3.40.50.720">
    <property type="entry name" value="NAD(P)-binding Rossmann-like Domain"/>
    <property type="match status" value="1"/>
</dbReference>
<proteinExistence type="inferred from homology"/>
<dbReference type="STRING" id="112413.SAMN05421854_10647"/>
<gene>
    <name evidence="3" type="ORF">SAMN05421854_10647</name>
</gene>
<dbReference type="PRINTS" id="PR00081">
    <property type="entry name" value="GDHRDH"/>
</dbReference>
<comment type="similarity">
    <text evidence="1">Belongs to the short-chain dehydrogenases/reductases (SDR) family.</text>
</comment>
<dbReference type="GO" id="GO:0016491">
    <property type="term" value="F:oxidoreductase activity"/>
    <property type="evidence" value="ECO:0007669"/>
    <property type="project" value="UniProtKB-KW"/>
</dbReference>
<dbReference type="Proteomes" id="UP000199137">
    <property type="component" value="Unassembled WGS sequence"/>
</dbReference>
<dbReference type="InterPro" id="IPR036291">
    <property type="entry name" value="NAD(P)-bd_dom_sf"/>
</dbReference>
<dbReference type="InterPro" id="IPR051122">
    <property type="entry name" value="SDR_DHRS6-like"/>
</dbReference>
<dbReference type="PANTHER" id="PTHR43477:SF1">
    <property type="entry name" value="DIHYDROANTICAPSIN 7-DEHYDROGENASE"/>
    <property type="match status" value="1"/>
</dbReference>
<organism evidence="3 4">
    <name type="scientific">Amycolatopsis rubida</name>
    <dbReference type="NCBI Taxonomy" id="112413"/>
    <lineage>
        <taxon>Bacteria</taxon>
        <taxon>Bacillati</taxon>
        <taxon>Actinomycetota</taxon>
        <taxon>Actinomycetes</taxon>
        <taxon>Pseudonocardiales</taxon>
        <taxon>Pseudonocardiaceae</taxon>
        <taxon>Amycolatopsis</taxon>
    </lineage>
</organism>
<dbReference type="SUPFAM" id="SSF51735">
    <property type="entry name" value="NAD(P)-binding Rossmann-fold domains"/>
    <property type="match status" value="1"/>
</dbReference>
<evidence type="ECO:0000256" key="1">
    <source>
        <dbReference type="ARBA" id="ARBA00006484"/>
    </source>
</evidence>
<dbReference type="AlphaFoldDB" id="A0A1I5RRX1"/>
<dbReference type="OrthoDB" id="9806974at2"/>
<sequence length="214" mass="21939">MSNRLAGQTVLVLGGRHLGAAIAEAATDEGAKVRVASHRPGGLHIDLRDEATIAAAAAELGPVDHLVNTAAAPHAARIGELDRDKTVDAFAAKVIGPLLLAKHFTIRRSLLLFSGQVGWRPAPGSVVTGVTNGAAAFAAKHLAAELAPVRVNALSPGIVDSGVWDSKPDVLANAAKRTLAGRTGTVADITGTVLWMLNAGFLTGETIHLEGGRP</sequence>
<dbReference type="Pfam" id="PF13561">
    <property type="entry name" value="adh_short_C2"/>
    <property type="match status" value="1"/>
</dbReference>
<accession>A0A1I5RRX1</accession>
<protein>
    <submittedName>
        <fullName evidence="3">NAD(P)-dependent dehydrogenase, short-chain alcohol dehydrogenase family</fullName>
    </submittedName>
</protein>
<evidence type="ECO:0000313" key="4">
    <source>
        <dbReference type="Proteomes" id="UP000199137"/>
    </source>
</evidence>
<dbReference type="PANTHER" id="PTHR43477">
    <property type="entry name" value="DIHYDROANTICAPSIN 7-DEHYDROGENASE"/>
    <property type="match status" value="1"/>
</dbReference>
<dbReference type="RefSeq" id="WP_093574542.1">
    <property type="nucleotide sequence ID" value="NZ_FOWC01000006.1"/>
</dbReference>